<protein>
    <submittedName>
        <fullName evidence="2">High-osmolarity-induced transcription protein 1</fullName>
    </submittedName>
</protein>
<dbReference type="InterPro" id="IPR022210">
    <property type="entry name" value="TF_GCR1-like"/>
</dbReference>
<dbReference type="PANTHER" id="PTHR37784">
    <property type="entry name" value="PROTEIN MSN1"/>
    <property type="match status" value="1"/>
</dbReference>
<proteinExistence type="predicted"/>
<dbReference type="EMBL" id="LCTW02000079">
    <property type="protein sequence ID" value="KXX79709.1"/>
    <property type="molecule type" value="Genomic_DNA"/>
</dbReference>
<dbReference type="AlphaFoldDB" id="A0A175W870"/>
<keyword evidence="3" id="KW-1185">Reference proteome</keyword>
<feature type="domain" description="Transcription activator GCR1-like" evidence="1">
    <location>
        <begin position="25"/>
        <end position="100"/>
    </location>
</feature>
<dbReference type="InterPro" id="IPR052146">
    <property type="entry name" value="HOT1"/>
</dbReference>
<comment type="caution">
    <text evidence="2">The sequence shown here is derived from an EMBL/GenBank/DDBJ whole genome shotgun (WGS) entry which is preliminary data.</text>
</comment>
<evidence type="ECO:0000313" key="2">
    <source>
        <dbReference type="EMBL" id="KXX79709.1"/>
    </source>
</evidence>
<evidence type="ECO:0000259" key="1">
    <source>
        <dbReference type="Pfam" id="PF12550"/>
    </source>
</evidence>
<dbReference type="Pfam" id="PF12550">
    <property type="entry name" value="GCR1_C"/>
    <property type="match status" value="1"/>
</dbReference>
<dbReference type="GO" id="GO:0060963">
    <property type="term" value="P:positive regulation of ribosomal protein gene transcription by RNA polymerase II"/>
    <property type="evidence" value="ECO:0007669"/>
    <property type="project" value="TreeGrafter"/>
</dbReference>
<dbReference type="STRING" id="100816.A0A175W870"/>
<name>A0A175W870_9PEZI</name>
<sequence length="129" mass="14920">SSIGSCPVSPPVVQVWEGGQEPPKYRICRAVRTVEGLWREWTVGLRGQPAVAALDSRWGNRWRASRQSEQQWYSLRLEVIKEIRRIAQTQRSSEEAAMYVVNMQQQRTGYSIDRFCKQLRATRKAQLAI</sequence>
<dbReference type="Proteomes" id="UP000078237">
    <property type="component" value="Unassembled WGS sequence"/>
</dbReference>
<accession>A0A175W870</accession>
<dbReference type="GO" id="GO:0000981">
    <property type="term" value="F:DNA-binding transcription factor activity, RNA polymerase II-specific"/>
    <property type="evidence" value="ECO:0007669"/>
    <property type="project" value="TreeGrafter"/>
</dbReference>
<evidence type="ECO:0000313" key="3">
    <source>
        <dbReference type="Proteomes" id="UP000078237"/>
    </source>
</evidence>
<reference evidence="2 3" key="1">
    <citation type="journal article" date="2016" name="Genome Announc.">
        <title>Genome Sequence of Madurella mycetomatis mm55, Isolated from a Human Mycetoma Case in Sudan.</title>
        <authorList>
            <person name="Smit S."/>
            <person name="Derks M.F."/>
            <person name="Bervoets S."/>
            <person name="Fahal A."/>
            <person name="van Leeuwen W."/>
            <person name="van Belkum A."/>
            <person name="van de Sande W.W."/>
        </authorList>
    </citation>
    <scope>NUCLEOTIDE SEQUENCE [LARGE SCALE GENOMIC DNA]</scope>
    <source>
        <strain evidence="3">mm55</strain>
    </source>
</reference>
<feature type="non-terminal residue" evidence="2">
    <location>
        <position position="1"/>
    </location>
</feature>
<dbReference type="PANTHER" id="PTHR37784:SF4">
    <property type="entry name" value="TRANSCRIPTION FACTOR-LIKE PROTEIN EUC1"/>
    <property type="match status" value="1"/>
</dbReference>
<dbReference type="OrthoDB" id="4916058at2759"/>
<gene>
    <name evidence="2" type="ORF">MMYC01_203775</name>
</gene>
<organism evidence="2 3">
    <name type="scientific">Madurella mycetomatis</name>
    <dbReference type="NCBI Taxonomy" id="100816"/>
    <lineage>
        <taxon>Eukaryota</taxon>
        <taxon>Fungi</taxon>
        <taxon>Dikarya</taxon>
        <taxon>Ascomycota</taxon>
        <taxon>Pezizomycotina</taxon>
        <taxon>Sordariomycetes</taxon>
        <taxon>Sordariomycetidae</taxon>
        <taxon>Sordariales</taxon>
        <taxon>Sordariales incertae sedis</taxon>
        <taxon>Madurella</taxon>
    </lineage>
</organism>
<dbReference type="GO" id="GO:0000978">
    <property type="term" value="F:RNA polymerase II cis-regulatory region sequence-specific DNA binding"/>
    <property type="evidence" value="ECO:0007669"/>
    <property type="project" value="TreeGrafter"/>
</dbReference>
<dbReference type="VEuPathDB" id="FungiDB:MMYC01_203775"/>